<dbReference type="GO" id="GO:0006508">
    <property type="term" value="P:proteolysis"/>
    <property type="evidence" value="ECO:0007669"/>
    <property type="project" value="UniProtKB-KW"/>
</dbReference>
<dbReference type="InterPro" id="IPR021109">
    <property type="entry name" value="Peptidase_aspartic_dom_sf"/>
</dbReference>
<dbReference type="CDD" id="cd05483">
    <property type="entry name" value="retropepsin_like_bacteria"/>
    <property type="match status" value="1"/>
</dbReference>
<feature type="transmembrane region" description="Helical" evidence="1">
    <location>
        <begin position="37"/>
        <end position="56"/>
    </location>
</feature>
<gene>
    <name evidence="2" type="ORF">C8N32_102135</name>
</gene>
<dbReference type="Pfam" id="PF13975">
    <property type="entry name" value="gag-asp_proteas"/>
    <property type="match status" value="1"/>
</dbReference>
<dbReference type="InterPro" id="IPR001969">
    <property type="entry name" value="Aspartic_peptidase_AS"/>
</dbReference>
<keyword evidence="1" id="KW-0472">Membrane</keyword>
<dbReference type="InterPro" id="IPR011969">
    <property type="entry name" value="Clan_AA_Asp_peptidase_C"/>
</dbReference>
<dbReference type="Gene3D" id="2.40.70.10">
    <property type="entry name" value="Acid Proteases"/>
    <property type="match status" value="1"/>
</dbReference>
<accession>A0A2T5BVK4</accession>
<keyword evidence="1" id="KW-1133">Transmembrane helix</keyword>
<reference evidence="2 3" key="1">
    <citation type="submission" date="2018-04" db="EMBL/GenBank/DDBJ databases">
        <title>Genomic Encyclopedia of Archaeal and Bacterial Type Strains, Phase II (KMG-II): from individual species to whole genera.</title>
        <authorList>
            <person name="Goeker M."/>
        </authorList>
    </citation>
    <scope>NUCLEOTIDE SEQUENCE [LARGE SCALE GENOMIC DNA]</scope>
    <source>
        <strain evidence="2 3">DSM 18064</strain>
    </source>
</reference>
<dbReference type="GO" id="GO:0004190">
    <property type="term" value="F:aspartic-type endopeptidase activity"/>
    <property type="evidence" value="ECO:0007669"/>
    <property type="project" value="InterPro"/>
</dbReference>
<comment type="caution">
    <text evidence="2">The sequence shown here is derived from an EMBL/GenBank/DDBJ whole genome shotgun (WGS) entry which is preliminary data.</text>
</comment>
<evidence type="ECO:0000256" key="1">
    <source>
        <dbReference type="SAM" id="Phobius"/>
    </source>
</evidence>
<dbReference type="EMBL" id="QAAA01000002">
    <property type="protein sequence ID" value="PTN03609.1"/>
    <property type="molecule type" value="Genomic_DNA"/>
</dbReference>
<sequence>MAGDDIGRLIYLILLAAAIAGYFFVENRNRLGKTAQQAAIWGLIFLGVVAGVGLWSDIRQQVSPRQTVFEQGQRIEVPRAPDGHFYLTLLINDTPVRFVVDTGASEIVLTQKDALRVGVDLRKLDYLGQAHTANGVVETARVTLDEVRLGPVMDENMRAWVNRGEMQDSLLGMTYLQRFARMEIADNRLILTR</sequence>
<keyword evidence="3" id="KW-1185">Reference proteome</keyword>
<keyword evidence="1" id="KW-0812">Transmembrane</keyword>
<feature type="transmembrane region" description="Helical" evidence="1">
    <location>
        <begin position="6"/>
        <end position="25"/>
    </location>
</feature>
<dbReference type="PROSITE" id="PS00141">
    <property type="entry name" value="ASP_PROTEASE"/>
    <property type="match status" value="1"/>
</dbReference>
<dbReference type="RefSeq" id="WP_107890890.1">
    <property type="nucleotide sequence ID" value="NZ_NHSI01000018.1"/>
</dbReference>
<dbReference type="AlphaFoldDB" id="A0A2T5BVK4"/>
<dbReference type="SUPFAM" id="SSF50630">
    <property type="entry name" value="Acid proteases"/>
    <property type="match status" value="1"/>
</dbReference>
<dbReference type="NCBIfam" id="TIGR02281">
    <property type="entry name" value="clan_AA_DTGA"/>
    <property type="match status" value="1"/>
</dbReference>
<keyword evidence="2" id="KW-0645">Protease</keyword>
<keyword evidence="2" id="KW-0378">Hydrolase</keyword>
<evidence type="ECO:0000313" key="2">
    <source>
        <dbReference type="EMBL" id="PTN03609.1"/>
    </source>
</evidence>
<dbReference type="InterPro" id="IPR034122">
    <property type="entry name" value="Retropepsin-like_bacterial"/>
</dbReference>
<dbReference type="Proteomes" id="UP000243859">
    <property type="component" value="Unassembled WGS sequence"/>
</dbReference>
<proteinExistence type="predicted"/>
<name>A0A2T5BVK4_9RHOB</name>
<evidence type="ECO:0000313" key="3">
    <source>
        <dbReference type="Proteomes" id="UP000243859"/>
    </source>
</evidence>
<dbReference type="OrthoDB" id="7595324at2"/>
<protein>
    <submittedName>
        <fullName evidence="2">Aspartyl protease family protein</fullName>
    </submittedName>
</protein>
<organism evidence="2 3">
    <name type="scientific">Rhodovulum imhoffii</name>
    <dbReference type="NCBI Taxonomy" id="365340"/>
    <lineage>
        <taxon>Bacteria</taxon>
        <taxon>Pseudomonadati</taxon>
        <taxon>Pseudomonadota</taxon>
        <taxon>Alphaproteobacteria</taxon>
        <taxon>Rhodobacterales</taxon>
        <taxon>Paracoccaceae</taxon>
        <taxon>Rhodovulum</taxon>
    </lineage>
</organism>